<dbReference type="GeneID" id="28973281"/>
<dbReference type="EMBL" id="KQ474082">
    <property type="protein sequence ID" value="KPV73501.1"/>
    <property type="molecule type" value="Genomic_DNA"/>
</dbReference>
<feature type="region of interest" description="Disordered" evidence="5">
    <location>
        <begin position="348"/>
        <end position="397"/>
    </location>
</feature>
<feature type="non-terminal residue" evidence="7">
    <location>
        <position position="397"/>
    </location>
</feature>
<dbReference type="STRING" id="578459.A0A0N8PZX0"/>
<dbReference type="Gene3D" id="3.10.580.10">
    <property type="entry name" value="CBS-domain"/>
    <property type="match status" value="2"/>
</dbReference>
<dbReference type="GO" id="GO:0019901">
    <property type="term" value="F:protein kinase binding"/>
    <property type="evidence" value="ECO:0007669"/>
    <property type="project" value="TreeGrafter"/>
</dbReference>
<dbReference type="SMART" id="SM00116">
    <property type="entry name" value="CBS"/>
    <property type="match status" value="4"/>
</dbReference>
<reference evidence="7 8" key="1">
    <citation type="journal article" date="2015" name="Front. Microbiol.">
        <title>Genome sequence of the plant growth promoting endophytic yeast Rhodotorula graminis WP1.</title>
        <authorList>
            <person name="Firrincieli A."/>
            <person name="Otillar R."/>
            <person name="Salamov A."/>
            <person name="Schmutz J."/>
            <person name="Khan Z."/>
            <person name="Redman R.S."/>
            <person name="Fleck N.D."/>
            <person name="Lindquist E."/>
            <person name="Grigoriev I.V."/>
            <person name="Doty S.L."/>
        </authorList>
    </citation>
    <scope>NUCLEOTIDE SEQUENCE [LARGE SCALE GENOMIC DNA]</scope>
    <source>
        <strain evidence="7 8">WP1</strain>
    </source>
</reference>
<evidence type="ECO:0000256" key="2">
    <source>
        <dbReference type="ARBA" id="ARBA00022737"/>
    </source>
</evidence>
<evidence type="ECO:0000313" key="7">
    <source>
        <dbReference type="EMBL" id="KPV73501.1"/>
    </source>
</evidence>
<dbReference type="OMA" id="TASIHPF"/>
<dbReference type="Proteomes" id="UP000053890">
    <property type="component" value="Unassembled WGS sequence"/>
</dbReference>
<dbReference type="OrthoDB" id="286637at2759"/>
<sequence>MRKALEGIRAFLASKSCYDILPESFRLIVFDTKLGITKSLQALVTNGVVSAPLYDSSTHRFAGMFTLADVVHLIQYYYLTAHEFENVVKDVEAFQLESLRKIEQAIDVPPPPTISVHPDQPLSDACAALVRTHARRLPLVDRDDQTGQETIISVLTQYRVLKFIAINVRGEDLSGPLHGEDAEAAAAMGVSDRFFPLSTATMQTSVFDVVHIFSERGISAVPIVDEDGVVLNLYETVDIVDLVRQNAYQVLHLSIADAINMRSPDFTGVMTCTPNDTLASILTYVRERRCHRFVIVEPEDVPARDGQPPRKKGSLVGVLSLSDVLRFLVGYQNLKGMEVPGLGVHGLRGVESTDPNNPTGPDFDGDTASMTDGASSVGGGSKAASRRGSEATTDAGG</sequence>
<dbReference type="InterPro" id="IPR000644">
    <property type="entry name" value="CBS_dom"/>
</dbReference>
<dbReference type="InterPro" id="IPR046342">
    <property type="entry name" value="CBS_dom_sf"/>
</dbReference>
<feature type="domain" description="CBS" evidence="6">
    <location>
        <begin position="261"/>
        <end position="336"/>
    </location>
</feature>
<dbReference type="GO" id="GO:0005737">
    <property type="term" value="C:cytoplasm"/>
    <property type="evidence" value="ECO:0007669"/>
    <property type="project" value="TreeGrafter"/>
</dbReference>
<evidence type="ECO:0000313" key="8">
    <source>
        <dbReference type="Proteomes" id="UP000053890"/>
    </source>
</evidence>
<dbReference type="CDD" id="cd04618">
    <property type="entry name" value="CBS_euAMPK_gamma-like_repeat1"/>
    <property type="match status" value="1"/>
</dbReference>
<feature type="domain" description="CBS" evidence="6">
    <location>
        <begin position="191"/>
        <end position="250"/>
    </location>
</feature>
<gene>
    <name evidence="7" type="ORF">RHOBADRAFT_28596</name>
</gene>
<dbReference type="GO" id="GO:0005634">
    <property type="term" value="C:nucleus"/>
    <property type="evidence" value="ECO:0007669"/>
    <property type="project" value="TreeGrafter"/>
</dbReference>
<comment type="similarity">
    <text evidence="1">Belongs to the 5'-AMP-activated protein kinase gamma subunit family.</text>
</comment>
<name>A0A0N8PZX0_RHOGW</name>
<proteinExistence type="inferred from homology"/>
<dbReference type="InterPro" id="IPR050511">
    <property type="entry name" value="AMPK_gamma/SDS23_families"/>
</dbReference>
<dbReference type="PROSITE" id="PS51371">
    <property type="entry name" value="CBS"/>
    <property type="match status" value="3"/>
</dbReference>
<dbReference type="Pfam" id="PF00571">
    <property type="entry name" value="CBS"/>
    <property type="match status" value="3"/>
</dbReference>
<dbReference type="RefSeq" id="XP_018269550.1">
    <property type="nucleotide sequence ID" value="XM_018412832.1"/>
</dbReference>
<keyword evidence="8" id="KW-1185">Reference proteome</keyword>
<dbReference type="PANTHER" id="PTHR13780:SF35">
    <property type="entry name" value="LD22662P"/>
    <property type="match status" value="1"/>
</dbReference>
<protein>
    <recommendedName>
        <fullName evidence="6">CBS domain-containing protein</fullName>
    </recommendedName>
</protein>
<dbReference type="AlphaFoldDB" id="A0A0N8PZX0"/>
<dbReference type="PANTHER" id="PTHR13780">
    <property type="entry name" value="AMP-ACTIVATED PROTEIN KINASE, GAMMA REGULATORY SUBUNIT"/>
    <property type="match status" value="1"/>
</dbReference>
<feature type="domain" description="CBS" evidence="6">
    <location>
        <begin position="109"/>
        <end position="173"/>
    </location>
</feature>
<dbReference type="GO" id="GO:0016208">
    <property type="term" value="F:AMP binding"/>
    <property type="evidence" value="ECO:0007669"/>
    <property type="project" value="TreeGrafter"/>
</dbReference>
<evidence type="ECO:0000256" key="4">
    <source>
        <dbReference type="PROSITE-ProRule" id="PRU00703"/>
    </source>
</evidence>
<organism evidence="7 8">
    <name type="scientific">Rhodotorula graminis (strain WP1)</name>
    <dbReference type="NCBI Taxonomy" id="578459"/>
    <lineage>
        <taxon>Eukaryota</taxon>
        <taxon>Fungi</taxon>
        <taxon>Dikarya</taxon>
        <taxon>Basidiomycota</taxon>
        <taxon>Pucciniomycotina</taxon>
        <taxon>Microbotryomycetes</taxon>
        <taxon>Sporidiobolales</taxon>
        <taxon>Sporidiobolaceae</taxon>
        <taxon>Rhodotorula</taxon>
    </lineage>
</organism>
<evidence type="ECO:0000259" key="6">
    <source>
        <dbReference type="PROSITE" id="PS51371"/>
    </source>
</evidence>
<keyword evidence="2" id="KW-0677">Repeat</keyword>
<dbReference type="SUPFAM" id="SSF54631">
    <property type="entry name" value="CBS-domain pair"/>
    <property type="match status" value="2"/>
</dbReference>
<dbReference type="GO" id="GO:0031588">
    <property type="term" value="C:nucleotide-activated protein kinase complex"/>
    <property type="evidence" value="ECO:0007669"/>
    <property type="project" value="TreeGrafter"/>
</dbReference>
<keyword evidence="3 4" id="KW-0129">CBS domain</keyword>
<dbReference type="GO" id="GO:0019887">
    <property type="term" value="F:protein kinase regulator activity"/>
    <property type="evidence" value="ECO:0007669"/>
    <property type="project" value="TreeGrafter"/>
</dbReference>
<evidence type="ECO:0000256" key="1">
    <source>
        <dbReference type="ARBA" id="ARBA00006750"/>
    </source>
</evidence>
<accession>A0A0N8PZX0</accession>
<evidence type="ECO:0000256" key="5">
    <source>
        <dbReference type="SAM" id="MobiDB-lite"/>
    </source>
</evidence>
<evidence type="ECO:0000256" key="3">
    <source>
        <dbReference type="ARBA" id="ARBA00023122"/>
    </source>
</evidence>